<dbReference type="InterPro" id="IPR027417">
    <property type="entry name" value="P-loop_NTPase"/>
</dbReference>
<accession>A0A9E8ZHS0</accession>
<evidence type="ECO:0000256" key="6">
    <source>
        <dbReference type="ARBA" id="ARBA00022840"/>
    </source>
</evidence>
<evidence type="ECO:0000313" key="11">
    <source>
        <dbReference type="EMBL" id="WAL61523.1"/>
    </source>
</evidence>
<keyword evidence="3" id="KW-0963">Cytoplasm</keyword>
<dbReference type="PANTHER" id="PTHR42759">
    <property type="entry name" value="MOXR FAMILY PROTEIN"/>
    <property type="match status" value="1"/>
</dbReference>
<evidence type="ECO:0000259" key="10">
    <source>
        <dbReference type="SMART" id="SM00382"/>
    </source>
</evidence>
<dbReference type="PANTHER" id="PTHR42759:SF1">
    <property type="entry name" value="MAGNESIUM-CHELATASE SUBUNIT CHLD"/>
    <property type="match status" value="1"/>
</dbReference>
<dbReference type="Proteomes" id="UP001163152">
    <property type="component" value="Chromosome"/>
</dbReference>
<keyword evidence="5" id="KW-0378">Hydrolase</keyword>
<keyword evidence="7" id="KW-0304">Gas vesicle</keyword>
<dbReference type="NCBIfam" id="TIGR02640">
    <property type="entry name" value="gas_vesic_GvpN"/>
    <property type="match status" value="1"/>
</dbReference>
<dbReference type="InterPro" id="IPR003593">
    <property type="entry name" value="AAA+_ATPase"/>
</dbReference>
<dbReference type="SMART" id="SM00382">
    <property type="entry name" value="AAA"/>
    <property type="match status" value="1"/>
</dbReference>
<dbReference type="SUPFAM" id="SSF52540">
    <property type="entry name" value="P-loop containing nucleoside triphosphate hydrolases"/>
    <property type="match status" value="1"/>
</dbReference>
<dbReference type="KEGG" id="tsin:OXH18_05915"/>
<dbReference type="Gene3D" id="3.40.50.300">
    <property type="entry name" value="P-loop containing nucleotide triphosphate hydrolases"/>
    <property type="match status" value="1"/>
</dbReference>
<evidence type="ECO:0000256" key="4">
    <source>
        <dbReference type="ARBA" id="ARBA00022741"/>
    </source>
</evidence>
<dbReference type="GO" id="GO:0031411">
    <property type="term" value="C:gas vesicle"/>
    <property type="evidence" value="ECO:0007669"/>
    <property type="project" value="UniProtKB-SubCell"/>
</dbReference>
<dbReference type="InterPro" id="IPR013462">
    <property type="entry name" value="Gas-vesicle_GvpN"/>
</dbReference>
<comment type="similarity">
    <text evidence="2">Belongs to the CbbQ/NirQ/NorQ/GpvN family.</text>
</comment>
<dbReference type="GO" id="GO:0005737">
    <property type="term" value="C:cytoplasm"/>
    <property type="evidence" value="ECO:0007669"/>
    <property type="project" value="UniProtKB-SubCell"/>
</dbReference>
<dbReference type="InterPro" id="IPR050764">
    <property type="entry name" value="CbbQ/NirQ/NorQ/GpvN"/>
</dbReference>
<dbReference type="RefSeq" id="WP_268611512.1">
    <property type="nucleotide sequence ID" value="NZ_CP113797.1"/>
</dbReference>
<feature type="domain" description="AAA+ ATPase" evidence="10">
    <location>
        <begin position="31"/>
        <end position="195"/>
    </location>
</feature>
<dbReference type="CDD" id="cd00009">
    <property type="entry name" value="AAA"/>
    <property type="match status" value="1"/>
</dbReference>
<sequence>MTTVLHASPYQFVDTPSIQRLVLRALRYLRSGYAVHLRGPAGTGKTTLAIHLANLLARPIVVVFGDDEVKSSDLVGTQSGFTRKKVVDNFIHSVIKVEDELQQAWVDARLTLACKEGLTLVYDEFNRSRPEGNNVLLSVLEEKLLVLPPHRHRQEYIRVHPEFRAIFTSNPEEYCGVHAAQNALLDRMITINVPEPDVFTQTEILMRKTAISQADAATIVQLVGAFRDQTQAEKTSGLRSALMLATICCDHHIRVAPNNEDFQELCQDVLLSRSSLMMDDGMQVLQTLFAQLEFYDESRYQPESVNTLQQFADNFTNCSTRNVNPSETYSVSSVFYSLNSINNQANEFEIDLETLEVEETKQVENTVKSNELKSLEPQIAIDRHIINYLQETEGARLLEIEQDLELSRIELIAALKTLLREKKVIQHDRIYKLVEPKLVEPSID</sequence>
<evidence type="ECO:0000256" key="7">
    <source>
        <dbReference type="ARBA" id="ARBA00022987"/>
    </source>
</evidence>
<evidence type="ECO:0000256" key="5">
    <source>
        <dbReference type="ARBA" id="ARBA00022801"/>
    </source>
</evidence>
<evidence type="ECO:0000256" key="8">
    <source>
        <dbReference type="ARBA" id="ARBA00035108"/>
    </source>
</evidence>
<dbReference type="GO" id="GO:0005524">
    <property type="term" value="F:ATP binding"/>
    <property type="evidence" value="ECO:0007669"/>
    <property type="project" value="UniProtKB-KW"/>
</dbReference>
<proteinExistence type="inferred from homology"/>
<evidence type="ECO:0000256" key="3">
    <source>
        <dbReference type="ARBA" id="ARBA00022490"/>
    </source>
</evidence>
<dbReference type="GO" id="GO:0016887">
    <property type="term" value="F:ATP hydrolysis activity"/>
    <property type="evidence" value="ECO:0007669"/>
    <property type="project" value="InterPro"/>
</dbReference>
<evidence type="ECO:0000256" key="1">
    <source>
        <dbReference type="ARBA" id="ARBA00004496"/>
    </source>
</evidence>
<evidence type="ECO:0000256" key="2">
    <source>
        <dbReference type="ARBA" id="ARBA00009417"/>
    </source>
</evidence>
<name>A0A9E8ZHS0_9CYAN</name>
<organism evidence="11 12">
    <name type="scientific">Thermocoleostomius sinensis A174</name>
    <dbReference type="NCBI Taxonomy" id="2016057"/>
    <lineage>
        <taxon>Bacteria</taxon>
        <taxon>Bacillati</taxon>
        <taxon>Cyanobacteriota</taxon>
        <taxon>Cyanophyceae</taxon>
        <taxon>Oculatellales</taxon>
        <taxon>Oculatellaceae</taxon>
        <taxon>Thermocoleostomius</taxon>
    </lineage>
</organism>
<keyword evidence="4" id="KW-0547">Nucleotide-binding</keyword>
<dbReference type="InterPro" id="IPR011704">
    <property type="entry name" value="ATPase_dyneun-rel_AAA"/>
</dbReference>
<gene>
    <name evidence="11" type="primary">gvpN</name>
    <name evidence="11" type="ORF">OXH18_05915</name>
</gene>
<evidence type="ECO:0000256" key="9">
    <source>
        <dbReference type="ARBA" id="ARBA00049360"/>
    </source>
</evidence>
<keyword evidence="6" id="KW-0067">ATP-binding</keyword>
<comment type="catalytic activity">
    <reaction evidence="9">
        <text>ATP + H2O = ADP + phosphate + H(+)</text>
        <dbReference type="Rhea" id="RHEA:13065"/>
        <dbReference type="ChEBI" id="CHEBI:15377"/>
        <dbReference type="ChEBI" id="CHEBI:15378"/>
        <dbReference type="ChEBI" id="CHEBI:30616"/>
        <dbReference type="ChEBI" id="CHEBI:43474"/>
        <dbReference type="ChEBI" id="CHEBI:456216"/>
    </reaction>
</comment>
<dbReference type="EMBL" id="CP113797">
    <property type="protein sequence ID" value="WAL61523.1"/>
    <property type="molecule type" value="Genomic_DNA"/>
</dbReference>
<keyword evidence="12" id="KW-1185">Reference proteome</keyword>
<dbReference type="GO" id="GO:0031412">
    <property type="term" value="P:gas vesicle organization"/>
    <property type="evidence" value="ECO:0007669"/>
    <property type="project" value="InterPro"/>
</dbReference>
<comment type="subcellular location">
    <subcellularLocation>
        <location evidence="1">Cytoplasm</location>
    </subcellularLocation>
    <subcellularLocation>
        <location evidence="8">Gas vesicle</location>
    </subcellularLocation>
</comment>
<dbReference type="AlphaFoldDB" id="A0A9E8ZHS0"/>
<reference evidence="11" key="1">
    <citation type="submission" date="2022-12" db="EMBL/GenBank/DDBJ databases">
        <title>Polyphasic identification of a Novel Hot-Spring Cyanobacterium Ocullathermofonsia sinensis gen nov. sp. nov. and Genomic Insights on its Adaptations to the Thermal Habitat.</title>
        <authorList>
            <person name="Daroch M."/>
            <person name="Tang J."/>
            <person name="Jiang Y."/>
        </authorList>
    </citation>
    <scope>NUCLEOTIDE SEQUENCE</scope>
    <source>
        <strain evidence="11">PKUAC-SCTA174</strain>
    </source>
</reference>
<protein>
    <submittedName>
        <fullName evidence="11">Gas vesicle protein GvpN</fullName>
    </submittedName>
</protein>
<evidence type="ECO:0000313" key="12">
    <source>
        <dbReference type="Proteomes" id="UP001163152"/>
    </source>
</evidence>
<dbReference type="Pfam" id="PF07728">
    <property type="entry name" value="AAA_5"/>
    <property type="match status" value="1"/>
</dbReference>